<gene>
    <name evidence="8" type="ORF">ACFFHU_25030</name>
</gene>
<dbReference type="Proteomes" id="UP001589894">
    <property type="component" value="Unassembled WGS sequence"/>
</dbReference>
<dbReference type="Pfam" id="PF00067">
    <property type="entry name" value="p450"/>
    <property type="match status" value="1"/>
</dbReference>
<evidence type="ECO:0000256" key="2">
    <source>
        <dbReference type="ARBA" id="ARBA00022617"/>
    </source>
</evidence>
<comment type="caution">
    <text evidence="8">The sequence shown here is derived from an EMBL/GenBank/DDBJ whole genome shotgun (WGS) entry which is preliminary data.</text>
</comment>
<dbReference type="PANTHER" id="PTHR24291">
    <property type="entry name" value="CYTOCHROME P450 FAMILY 4"/>
    <property type="match status" value="1"/>
</dbReference>
<dbReference type="PANTHER" id="PTHR24291:SF50">
    <property type="entry name" value="BIFUNCTIONAL ALBAFLAVENONE MONOOXYGENASE_TERPENE SYNTHASE"/>
    <property type="match status" value="1"/>
</dbReference>
<keyword evidence="6" id="KW-0503">Monooxygenase</keyword>
<sequence length="418" mass="46088">MTGMPDRRPPGVREFESDPLPHLLDWLRQPAPDGVYPVGTGPDLLVVADWALTRDLLADPEERFTARSAVFGAVPSWVSGSAHTRALTSPLARYLDMLWRRVTDEEIRAAAANATGPDHRWPTAGVLLYWRLFARLLVPDLPERVLRRAERAILLAERIGDRAGGRRLLRLRRRLVSSTAMAGLADLSADRRAEPDAPDDLGRLLRDFFDSDDDVAVATFALFGAVCRASSSVLSWILLLDAGWRLGTGAGVTLRGTRASAPAADRVREALRLWPATWLIEREVRRETWLGAHRLKPGDLAYVCPILLHRDPATWTEPAEYRPRRWAAPPERYREAYLPFGTGPGACVGARFVTAMPARILAVLDEGDPLAVTVHGAAPRFDAICAPPAFSLGSQPRSDTTRADRSGHPNVRGQLRAL</sequence>
<evidence type="ECO:0000256" key="4">
    <source>
        <dbReference type="ARBA" id="ARBA00023002"/>
    </source>
</evidence>
<keyword evidence="9" id="KW-1185">Reference proteome</keyword>
<evidence type="ECO:0000256" key="1">
    <source>
        <dbReference type="ARBA" id="ARBA00010617"/>
    </source>
</evidence>
<keyword evidence="5" id="KW-0408">Iron</keyword>
<keyword evidence="4" id="KW-0560">Oxidoreductase</keyword>
<reference evidence="8 9" key="1">
    <citation type="submission" date="2024-09" db="EMBL/GenBank/DDBJ databases">
        <authorList>
            <person name="Sun Q."/>
            <person name="Mori K."/>
        </authorList>
    </citation>
    <scope>NUCLEOTIDE SEQUENCE [LARGE SCALE GENOMIC DNA]</scope>
    <source>
        <strain evidence="8 9">TBRC 2205</strain>
    </source>
</reference>
<accession>A0ABV6P2X8</accession>
<dbReference type="EMBL" id="JBHLUE010000021">
    <property type="protein sequence ID" value="MFC0567389.1"/>
    <property type="molecule type" value="Genomic_DNA"/>
</dbReference>
<dbReference type="Gene3D" id="1.10.630.10">
    <property type="entry name" value="Cytochrome P450"/>
    <property type="match status" value="1"/>
</dbReference>
<organism evidence="8 9">
    <name type="scientific">Plantactinospora siamensis</name>
    <dbReference type="NCBI Taxonomy" id="555372"/>
    <lineage>
        <taxon>Bacteria</taxon>
        <taxon>Bacillati</taxon>
        <taxon>Actinomycetota</taxon>
        <taxon>Actinomycetes</taxon>
        <taxon>Micromonosporales</taxon>
        <taxon>Micromonosporaceae</taxon>
        <taxon>Plantactinospora</taxon>
    </lineage>
</organism>
<name>A0ABV6P2X8_9ACTN</name>
<protein>
    <submittedName>
        <fullName evidence="8">Cytochrome P450</fullName>
    </submittedName>
</protein>
<feature type="region of interest" description="Disordered" evidence="7">
    <location>
        <begin position="392"/>
        <end position="418"/>
    </location>
</feature>
<dbReference type="CDD" id="cd00302">
    <property type="entry name" value="cytochrome_P450"/>
    <property type="match status" value="1"/>
</dbReference>
<evidence type="ECO:0000256" key="3">
    <source>
        <dbReference type="ARBA" id="ARBA00022723"/>
    </source>
</evidence>
<dbReference type="InterPro" id="IPR036396">
    <property type="entry name" value="Cyt_P450_sf"/>
</dbReference>
<evidence type="ECO:0000256" key="6">
    <source>
        <dbReference type="ARBA" id="ARBA00023033"/>
    </source>
</evidence>
<keyword evidence="3" id="KW-0479">Metal-binding</keyword>
<evidence type="ECO:0000256" key="7">
    <source>
        <dbReference type="SAM" id="MobiDB-lite"/>
    </source>
</evidence>
<dbReference type="InterPro" id="IPR001128">
    <property type="entry name" value="Cyt_P450"/>
</dbReference>
<dbReference type="SUPFAM" id="SSF48264">
    <property type="entry name" value="Cytochrome P450"/>
    <property type="match status" value="1"/>
</dbReference>
<evidence type="ECO:0000313" key="9">
    <source>
        <dbReference type="Proteomes" id="UP001589894"/>
    </source>
</evidence>
<keyword evidence="2" id="KW-0349">Heme</keyword>
<evidence type="ECO:0000313" key="8">
    <source>
        <dbReference type="EMBL" id="MFC0567389.1"/>
    </source>
</evidence>
<evidence type="ECO:0000256" key="5">
    <source>
        <dbReference type="ARBA" id="ARBA00023004"/>
    </source>
</evidence>
<comment type="similarity">
    <text evidence="1">Belongs to the cytochrome P450 family.</text>
</comment>
<dbReference type="RefSeq" id="WP_377342686.1">
    <property type="nucleotide sequence ID" value="NZ_JBHLUE010000021.1"/>
</dbReference>
<proteinExistence type="inferred from homology"/>
<dbReference type="InterPro" id="IPR050196">
    <property type="entry name" value="Cytochrome_P450_Monoox"/>
</dbReference>